<keyword evidence="3" id="KW-1185">Reference proteome</keyword>
<feature type="compositionally biased region" description="Low complexity" evidence="1">
    <location>
        <begin position="255"/>
        <end position="265"/>
    </location>
</feature>
<dbReference type="Proteomes" id="UP001295444">
    <property type="component" value="Chromosome 11"/>
</dbReference>
<dbReference type="AlphaFoldDB" id="A0AAD1TF36"/>
<reference evidence="2" key="1">
    <citation type="submission" date="2022-03" db="EMBL/GenBank/DDBJ databases">
        <authorList>
            <person name="Alioto T."/>
            <person name="Alioto T."/>
            <person name="Gomez Garrido J."/>
        </authorList>
    </citation>
    <scope>NUCLEOTIDE SEQUENCE</scope>
</reference>
<feature type="region of interest" description="Disordered" evidence="1">
    <location>
        <begin position="251"/>
        <end position="296"/>
    </location>
</feature>
<organism evidence="2 3">
    <name type="scientific">Pelobates cultripes</name>
    <name type="common">Western spadefoot toad</name>
    <dbReference type="NCBI Taxonomy" id="61616"/>
    <lineage>
        <taxon>Eukaryota</taxon>
        <taxon>Metazoa</taxon>
        <taxon>Chordata</taxon>
        <taxon>Craniata</taxon>
        <taxon>Vertebrata</taxon>
        <taxon>Euteleostomi</taxon>
        <taxon>Amphibia</taxon>
        <taxon>Batrachia</taxon>
        <taxon>Anura</taxon>
        <taxon>Pelobatoidea</taxon>
        <taxon>Pelobatidae</taxon>
        <taxon>Pelobates</taxon>
    </lineage>
</organism>
<feature type="compositionally biased region" description="Basic and acidic residues" evidence="1">
    <location>
        <begin position="270"/>
        <end position="286"/>
    </location>
</feature>
<protein>
    <submittedName>
        <fullName evidence="2">Uncharacterized protein</fullName>
    </submittedName>
</protein>
<sequence length="296" mass="35041">MSDLLEKLGDPNLGQDEITNVFSTNPLTNNDTTNNDINISFFAIQKLYQEQTRSFWELTSLKQYSQQKLVPRGLRPDILLPDKVQTEEQLGEWNTILLDCSFRLMDYLIKLETTNFDETNSKLQNEITKIKNFKSDNLYVPMENKLQQNITNYRQHLKIKKHNKFQRDFKDFNSGEIFRQKRKFNRRPNSYRGSSSGETDWSDQDQPRRPRRNNKSFDRKRDLSVPPYQNKSILRGTDKSVSFLDIPISLETINPTTPSTTSSATFLEQDSPRQQRGRLRDRERWAYKIQNRTQRT</sequence>
<evidence type="ECO:0000313" key="3">
    <source>
        <dbReference type="Proteomes" id="UP001295444"/>
    </source>
</evidence>
<accession>A0AAD1TF36</accession>
<evidence type="ECO:0000313" key="2">
    <source>
        <dbReference type="EMBL" id="CAH2322189.1"/>
    </source>
</evidence>
<feature type="compositionally biased region" description="Polar residues" evidence="1">
    <location>
        <begin position="187"/>
        <end position="199"/>
    </location>
</feature>
<evidence type="ECO:0000256" key="1">
    <source>
        <dbReference type="SAM" id="MobiDB-lite"/>
    </source>
</evidence>
<gene>
    <name evidence="2" type="ORF">PECUL_23A017399</name>
</gene>
<name>A0AAD1TF36_PELCU</name>
<feature type="region of interest" description="Disordered" evidence="1">
    <location>
        <begin position="181"/>
        <end position="232"/>
    </location>
</feature>
<proteinExistence type="predicted"/>
<dbReference type="EMBL" id="OW240922">
    <property type="protein sequence ID" value="CAH2322189.1"/>
    <property type="molecule type" value="Genomic_DNA"/>
</dbReference>